<evidence type="ECO:0000256" key="2">
    <source>
        <dbReference type="ARBA" id="ARBA00006434"/>
    </source>
</evidence>
<name>A0ABW0JC15_9BURK</name>
<comment type="similarity">
    <text evidence="2">Belongs to the sodium:solute symporter (SSF) (TC 2.A.21) family.</text>
</comment>
<feature type="transmembrane region" description="Helical" evidence="7">
    <location>
        <begin position="6"/>
        <end position="26"/>
    </location>
</feature>
<proteinExistence type="inferred from homology"/>
<dbReference type="CDD" id="cd10322">
    <property type="entry name" value="SLC5sbd"/>
    <property type="match status" value="1"/>
</dbReference>
<keyword evidence="5 7" id="KW-1133">Transmembrane helix</keyword>
<evidence type="ECO:0000256" key="1">
    <source>
        <dbReference type="ARBA" id="ARBA00004141"/>
    </source>
</evidence>
<feature type="transmembrane region" description="Helical" evidence="7">
    <location>
        <begin position="331"/>
        <end position="359"/>
    </location>
</feature>
<sequence>MNITATVVFILFFVGVTILGFFAANWRKGDLAHLDEWGLGGRRFGTFVTWFLLGGDLYTAYTFIAVPALVFGAGATGFFALPYTILIYPFAFVVFPKLWAIAKRHRYVTSADFVNARYGSRMLALAIAVTGIVATMPYIALQLVGIEVVIGALGFNTTGFVGDLPLIIAFAILAAYTYTSGLRAPAMIAVVKDVLIYITIGAAIIVIPAQMGGFGHIFGAVPPAKLLLKSPDAASLNGYSAYATLAVGSALALFLYPHSITAILSSSSGNSIRRNMAMLPAYSFVLGLLALLGFMALASGVQNMPEFVPYFKAFGSSFAVPALFLHFFPSWFVGVAFAAIGIGALVPAAIMSIAASNLYTRNVHKEFINPRMTPAQETNVAKFVSLIVKVGAVAFIIGLPLKYAIQLQLLGGIWIIQTVPAIVLGLYTRKLDYRGLLLGWAAGIATGTSMAISLKLESSIFVIHLFGMAVPGYAALWSLVVNLAVAVVVSVLVHVFGMQLGEDRTRPEDYLDVLES</sequence>
<keyword evidence="9" id="KW-1185">Reference proteome</keyword>
<feature type="transmembrane region" description="Helical" evidence="7">
    <location>
        <begin position="407"/>
        <end position="428"/>
    </location>
</feature>
<feature type="transmembrane region" description="Helical" evidence="7">
    <location>
        <begin position="47"/>
        <end position="74"/>
    </location>
</feature>
<feature type="transmembrane region" description="Helical" evidence="7">
    <location>
        <begin position="239"/>
        <end position="256"/>
    </location>
</feature>
<evidence type="ECO:0000313" key="9">
    <source>
        <dbReference type="Proteomes" id="UP001596103"/>
    </source>
</evidence>
<evidence type="ECO:0000256" key="5">
    <source>
        <dbReference type="ARBA" id="ARBA00022989"/>
    </source>
</evidence>
<evidence type="ECO:0000256" key="4">
    <source>
        <dbReference type="ARBA" id="ARBA00022692"/>
    </source>
</evidence>
<comment type="subcellular location">
    <subcellularLocation>
        <location evidence="1">Membrane</location>
        <topology evidence="1">Multi-pass membrane protein</topology>
    </subcellularLocation>
</comment>
<protein>
    <submittedName>
        <fullName evidence="8">Monocarboxylate uptake permease MctP</fullName>
    </submittedName>
</protein>
<feature type="transmembrane region" description="Helical" evidence="7">
    <location>
        <begin position="80"/>
        <end position="102"/>
    </location>
</feature>
<keyword evidence="6 7" id="KW-0472">Membrane</keyword>
<keyword evidence="3" id="KW-0813">Transport</keyword>
<dbReference type="InterPro" id="IPR050277">
    <property type="entry name" value="Sodium:Solute_Symporter"/>
</dbReference>
<gene>
    <name evidence="8" type="primary">mctP</name>
    <name evidence="8" type="ORF">ACFPTO_16665</name>
</gene>
<dbReference type="Gene3D" id="1.20.1730.10">
    <property type="entry name" value="Sodium/glucose cotransporter"/>
    <property type="match status" value="1"/>
</dbReference>
<evidence type="ECO:0000313" key="8">
    <source>
        <dbReference type="EMBL" id="MFC5430425.1"/>
    </source>
</evidence>
<keyword evidence="4 7" id="KW-0812">Transmembrane</keyword>
<feature type="transmembrane region" description="Helical" evidence="7">
    <location>
        <begin position="164"/>
        <end position="182"/>
    </location>
</feature>
<dbReference type="Proteomes" id="UP001596103">
    <property type="component" value="Unassembled WGS sequence"/>
</dbReference>
<feature type="transmembrane region" description="Helical" evidence="7">
    <location>
        <begin position="380"/>
        <end position="401"/>
    </location>
</feature>
<evidence type="ECO:0000256" key="7">
    <source>
        <dbReference type="SAM" id="Phobius"/>
    </source>
</evidence>
<dbReference type="PANTHER" id="PTHR48086:SF8">
    <property type="entry name" value="MONOCARBOXYLIC ACID PERMEASE"/>
    <property type="match status" value="1"/>
</dbReference>
<feature type="transmembrane region" description="Helical" evidence="7">
    <location>
        <begin position="123"/>
        <end position="144"/>
    </location>
</feature>
<dbReference type="PROSITE" id="PS50283">
    <property type="entry name" value="NA_SOLUT_SYMP_3"/>
    <property type="match status" value="1"/>
</dbReference>
<dbReference type="EMBL" id="JBHSMP010000019">
    <property type="protein sequence ID" value="MFC5430425.1"/>
    <property type="molecule type" value="Genomic_DNA"/>
</dbReference>
<evidence type="ECO:0000256" key="3">
    <source>
        <dbReference type="ARBA" id="ARBA00022448"/>
    </source>
</evidence>
<dbReference type="RefSeq" id="WP_377712847.1">
    <property type="nucleotide sequence ID" value="NZ_JBHSMP010000019.1"/>
</dbReference>
<dbReference type="InterPro" id="IPR001734">
    <property type="entry name" value="Na/solute_symporter"/>
</dbReference>
<comment type="caution">
    <text evidence="8">The sequence shown here is derived from an EMBL/GenBank/DDBJ whole genome shotgun (WGS) entry which is preliminary data.</text>
</comment>
<feature type="transmembrane region" description="Helical" evidence="7">
    <location>
        <begin position="474"/>
        <end position="496"/>
    </location>
</feature>
<feature type="transmembrane region" description="Helical" evidence="7">
    <location>
        <begin position="194"/>
        <end position="219"/>
    </location>
</feature>
<organism evidence="8 9">
    <name type="scientific">Paraburkholderia denitrificans</name>
    <dbReference type="NCBI Taxonomy" id="694025"/>
    <lineage>
        <taxon>Bacteria</taxon>
        <taxon>Pseudomonadati</taxon>
        <taxon>Pseudomonadota</taxon>
        <taxon>Betaproteobacteria</taxon>
        <taxon>Burkholderiales</taxon>
        <taxon>Burkholderiaceae</taxon>
        <taxon>Paraburkholderia</taxon>
    </lineage>
</organism>
<feature type="transmembrane region" description="Helical" evidence="7">
    <location>
        <begin position="277"/>
        <end position="298"/>
    </location>
</feature>
<dbReference type="NCBIfam" id="NF046076">
    <property type="entry name" value="monocarbox_MctP"/>
    <property type="match status" value="1"/>
</dbReference>
<feature type="transmembrane region" description="Helical" evidence="7">
    <location>
        <begin position="435"/>
        <end position="454"/>
    </location>
</feature>
<accession>A0ABW0JC15</accession>
<reference evidence="9" key="1">
    <citation type="journal article" date="2019" name="Int. J. Syst. Evol. Microbiol.">
        <title>The Global Catalogue of Microorganisms (GCM) 10K type strain sequencing project: providing services to taxonomists for standard genome sequencing and annotation.</title>
        <authorList>
            <consortium name="The Broad Institute Genomics Platform"/>
            <consortium name="The Broad Institute Genome Sequencing Center for Infectious Disease"/>
            <person name="Wu L."/>
            <person name="Ma J."/>
        </authorList>
    </citation>
    <scope>NUCLEOTIDE SEQUENCE [LARGE SCALE GENOMIC DNA]</scope>
    <source>
        <strain evidence="9">CCUG 56042</strain>
    </source>
</reference>
<evidence type="ECO:0000256" key="6">
    <source>
        <dbReference type="ARBA" id="ARBA00023136"/>
    </source>
</evidence>
<dbReference type="PANTHER" id="PTHR48086">
    <property type="entry name" value="SODIUM/PROLINE SYMPORTER-RELATED"/>
    <property type="match status" value="1"/>
</dbReference>
<dbReference type="InterPro" id="IPR038377">
    <property type="entry name" value="Na/Glc_symporter_sf"/>
</dbReference>